<name>A0A078LHI2_CITKO</name>
<proteinExistence type="predicted"/>
<protein>
    <submittedName>
        <fullName evidence="1">Uncharacterized protein</fullName>
    </submittedName>
</protein>
<dbReference type="PATRIC" id="fig|545.12.peg.1462"/>
<dbReference type="AlphaFoldDB" id="A0A078LHI2"/>
<organism evidence="1">
    <name type="scientific">Citrobacter koseri</name>
    <name type="common">Citrobacter diversus</name>
    <dbReference type="NCBI Taxonomy" id="545"/>
    <lineage>
        <taxon>Bacteria</taxon>
        <taxon>Pseudomonadati</taxon>
        <taxon>Pseudomonadota</taxon>
        <taxon>Gammaproteobacteria</taxon>
        <taxon>Enterobacterales</taxon>
        <taxon>Enterobacteriaceae</taxon>
        <taxon>Citrobacter</taxon>
    </lineage>
</organism>
<reference evidence="1" key="1">
    <citation type="submission" date="2014-06" db="EMBL/GenBank/DDBJ databases">
        <authorList>
            <person name="Urmite Genomes Urmite Genomes"/>
        </authorList>
    </citation>
    <scope>NUCLEOTIDE SEQUENCE</scope>
</reference>
<accession>A0A078LHI2</accession>
<evidence type="ECO:0000313" key="1">
    <source>
        <dbReference type="EMBL" id="CDZ83343.1"/>
    </source>
</evidence>
<gene>
    <name evidence="1" type="ORF">BN1086_01459</name>
</gene>
<sequence length="55" mass="6169">MNDLIKERAKKLLKNVNEPHKWAVCLSTTQGSLPIIYGGVVSANVQRGERCAQRF</sequence>
<dbReference type="EMBL" id="LK931336">
    <property type="protein sequence ID" value="CDZ83343.1"/>
    <property type="molecule type" value="Genomic_DNA"/>
</dbReference>